<dbReference type="PROSITE" id="PS51257">
    <property type="entry name" value="PROKAR_LIPOPROTEIN"/>
    <property type="match status" value="1"/>
</dbReference>
<dbReference type="InterPro" id="IPR019283">
    <property type="entry name" value="DUF2330"/>
</dbReference>
<organism evidence="3 4">
    <name type="scientific">Mycolicibacterium peregrinum</name>
    <name type="common">Mycobacterium peregrinum</name>
    <dbReference type="NCBI Taxonomy" id="43304"/>
    <lineage>
        <taxon>Bacteria</taxon>
        <taxon>Bacillati</taxon>
        <taxon>Actinomycetota</taxon>
        <taxon>Actinomycetes</taxon>
        <taxon>Mycobacteriales</taxon>
        <taxon>Mycobacteriaceae</taxon>
        <taxon>Mycolicibacterium</taxon>
    </lineage>
</organism>
<keyword evidence="1" id="KW-1133">Transmembrane helix</keyword>
<sequence>MTVIRSTSAVLILLLIGLTANVAAPAWACGCGAYIPDRAGASVADERALVAWDGVTEDILMSFNVRGGSSKAAWIMPVPSEAEVTLGEPAVFSALAALSAPRIEYRDSWWPTFGWLSGMFSQRGDGLVSAAAPDGVTVRSQQRLGPFNVTRLASDDPHALASWLSQKGFQQPPSLADDLTPYIADGWEIVAIQLFPDAAGQTLTGNLQPLRLSFASDTVIYPMRLSRAAKLPLAVDLYVLANHRMDPTAFPVSGREPELRFAGRISSGIRELDTFLEAGNYLTRWTDTIDSPASIDGDYGFAPAASDTDYQEVIYRERDRGDLTGLALLAAAAIGAVFVIVRTLRVRGRRQAR</sequence>
<dbReference type="AlphaFoldDB" id="A0A1A0RGH6"/>
<comment type="caution">
    <text evidence="3">The sequence shown here is derived from an EMBL/GenBank/DDBJ whole genome shotgun (WGS) entry which is preliminary data.</text>
</comment>
<gene>
    <name evidence="3" type="ORF">A5792_12430</name>
</gene>
<feature type="transmembrane region" description="Helical" evidence="1">
    <location>
        <begin position="323"/>
        <end position="344"/>
    </location>
</feature>
<evidence type="ECO:0000256" key="2">
    <source>
        <dbReference type="SAM" id="SignalP"/>
    </source>
</evidence>
<evidence type="ECO:0000313" key="4">
    <source>
        <dbReference type="Proteomes" id="UP000093902"/>
    </source>
</evidence>
<keyword evidence="2" id="KW-0732">Signal</keyword>
<feature type="signal peptide" evidence="2">
    <location>
        <begin position="1"/>
        <end position="28"/>
    </location>
</feature>
<accession>A0A1A0RGH6</accession>
<evidence type="ECO:0008006" key="5">
    <source>
        <dbReference type="Google" id="ProtNLM"/>
    </source>
</evidence>
<evidence type="ECO:0000313" key="3">
    <source>
        <dbReference type="EMBL" id="OBB33198.1"/>
    </source>
</evidence>
<reference evidence="4" key="1">
    <citation type="submission" date="2016-06" db="EMBL/GenBank/DDBJ databases">
        <authorList>
            <person name="Sutton G."/>
            <person name="Brinkac L."/>
            <person name="Sanka R."/>
            <person name="Adams M."/>
            <person name="Lau E."/>
            <person name="Mehaffy C."/>
            <person name="Tameris M."/>
            <person name="Hatherill M."/>
            <person name="Hanekom W."/>
            <person name="Mahomed H."/>
            <person name="Mcshane H."/>
        </authorList>
    </citation>
    <scope>NUCLEOTIDE SEQUENCE [LARGE SCALE GENOMIC DNA]</scope>
    <source>
        <strain evidence="4">852002-51209_SCH5440388</strain>
    </source>
</reference>
<name>A0A1A0RGH6_MYCPR</name>
<dbReference type="STRING" id="43304.GCA_001403655_02734"/>
<feature type="chain" id="PRO_5008297543" description="DUF2330 domain-containing protein" evidence="2">
    <location>
        <begin position="29"/>
        <end position="353"/>
    </location>
</feature>
<protein>
    <recommendedName>
        <fullName evidence="5">DUF2330 domain-containing protein</fullName>
    </recommendedName>
</protein>
<dbReference type="Proteomes" id="UP000093902">
    <property type="component" value="Unassembled WGS sequence"/>
</dbReference>
<dbReference type="Pfam" id="PF10092">
    <property type="entry name" value="DUF2330"/>
    <property type="match status" value="1"/>
</dbReference>
<dbReference type="RefSeq" id="WP_064930015.1">
    <property type="nucleotide sequence ID" value="NZ_LZSO01000009.1"/>
</dbReference>
<proteinExistence type="predicted"/>
<evidence type="ECO:0000256" key="1">
    <source>
        <dbReference type="SAM" id="Phobius"/>
    </source>
</evidence>
<keyword evidence="1" id="KW-0472">Membrane</keyword>
<dbReference type="EMBL" id="LZSO01000009">
    <property type="protein sequence ID" value="OBB33198.1"/>
    <property type="molecule type" value="Genomic_DNA"/>
</dbReference>
<keyword evidence="1" id="KW-0812">Transmembrane</keyword>
<dbReference type="OrthoDB" id="275368at2"/>